<feature type="region of interest" description="Disordered" evidence="1">
    <location>
        <begin position="1"/>
        <end position="51"/>
    </location>
</feature>
<dbReference type="HOGENOM" id="CLU_2636179_0_0_7"/>
<organism evidence="2 3">
    <name type="scientific">Sorangium cellulosum So0157-2</name>
    <dbReference type="NCBI Taxonomy" id="1254432"/>
    <lineage>
        <taxon>Bacteria</taxon>
        <taxon>Pseudomonadati</taxon>
        <taxon>Myxococcota</taxon>
        <taxon>Polyangia</taxon>
        <taxon>Polyangiales</taxon>
        <taxon>Polyangiaceae</taxon>
        <taxon>Sorangium</taxon>
    </lineage>
</organism>
<dbReference type="KEGG" id="scu:SCE1572_45250"/>
<evidence type="ECO:0000256" key="1">
    <source>
        <dbReference type="SAM" id="MobiDB-lite"/>
    </source>
</evidence>
<name>S4Y889_SORCE</name>
<gene>
    <name evidence="2" type="ORF">SCE1572_45250</name>
</gene>
<feature type="compositionally biased region" description="Low complexity" evidence="1">
    <location>
        <begin position="10"/>
        <end position="27"/>
    </location>
</feature>
<reference evidence="2 3" key="1">
    <citation type="journal article" date="2013" name="Sci. Rep.">
        <title>Extraordinary expansion of a Sorangium cellulosum genome from an alkaline milieu.</title>
        <authorList>
            <person name="Han K."/>
            <person name="Li Z.F."/>
            <person name="Peng R."/>
            <person name="Zhu L.P."/>
            <person name="Zhou T."/>
            <person name="Wang L.G."/>
            <person name="Li S.G."/>
            <person name="Zhang X.B."/>
            <person name="Hu W."/>
            <person name="Wu Z.H."/>
            <person name="Qin N."/>
            <person name="Li Y.Z."/>
        </authorList>
    </citation>
    <scope>NUCLEOTIDE SEQUENCE [LARGE SCALE GENOMIC DNA]</scope>
    <source>
        <strain evidence="2 3">So0157-2</strain>
    </source>
</reference>
<feature type="compositionally biased region" description="Pro residues" evidence="1">
    <location>
        <begin position="28"/>
        <end position="51"/>
    </location>
</feature>
<protein>
    <submittedName>
        <fullName evidence="2">Uncharacterized protein</fullName>
    </submittedName>
</protein>
<dbReference type="RefSeq" id="WP_020740899.1">
    <property type="nucleotide sequence ID" value="NC_021658.1"/>
</dbReference>
<evidence type="ECO:0000313" key="3">
    <source>
        <dbReference type="Proteomes" id="UP000014803"/>
    </source>
</evidence>
<accession>S4Y889</accession>
<sequence>MSTFTVPFAGLPDLPQPGLGLPAVGSAPPAPIPPPPADDSPPVDPLLAEPPPALVTPVEELSALVVEAPAPPVPPAA</sequence>
<proteinExistence type="predicted"/>
<dbReference type="Proteomes" id="UP000014803">
    <property type="component" value="Chromosome"/>
</dbReference>
<evidence type="ECO:0000313" key="2">
    <source>
        <dbReference type="EMBL" id="AGP41084.1"/>
    </source>
</evidence>
<dbReference type="AlphaFoldDB" id="S4Y889"/>
<dbReference type="EMBL" id="CP003969">
    <property type="protein sequence ID" value="AGP41084.1"/>
    <property type="molecule type" value="Genomic_DNA"/>
</dbReference>